<keyword evidence="1" id="KW-1133">Transmembrane helix</keyword>
<keyword evidence="1" id="KW-0812">Transmembrane</keyword>
<comment type="caution">
    <text evidence="2">The sequence shown here is derived from an EMBL/GenBank/DDBJ whole genome shotgun (WGS) entry which is preliminary data.</text>
</comment>
<reference evidence="2 3" key="1">
    <citation type="submission" date="2019-06" db="EMBL/GenBank/DDBJ databases">
        <title>Sequencing the genomes of 1000 actinobacteria strains.</title>
        <authorList>
            <person name="Klenk H.-P."/>
        </authorList>
    </citation>
    <scope>NUCLEOTIDE SEQUENCE [LARGE SCALE GENOMIC DNA]</scope>
    <source>
        <strain evidence="2 3">DSM 18031</strain>
    </source>
</reference>
<dbReference type="Proteomes" id="UP000318331">
    <property type="component" value="Unassembled WGS sequence"/>
</dbReference>
<evidence type="ECO:0000313" key="2">
    <source>
        <dbReference type="EMBL" id="TQM66096.1"/>
    </source>
</evidence>
<dbReference type="OrthoDB" id="129693at2"/>
<protein>
    <submittedName>
        <fullName evidence="2">Putative membrane protein</fullName>
    </submittedName>
</protein>
<dbReference type="RefSeq" id="WP_141916166.1">
    <property type="nucleotide sequence ID" value="NZ_BAAAYS010000027.1"/>
</dbReference>
<keyword evidence="3" id="KW-1185">Reference proteome</keyword>
<dbReference type="AlphaFoldDB" id="A0A543I663"/>
<evidence type="ECO:0000256" key="1">
    <source>
        <dbReference type="SAM" id="Phobius"/>
    </source>
</evidence>
<gene>
    <name evidence="2" type="ORF">FB466_0919</name>
</gene>
<keyword evidence="1" id="KW-0472">Membrane</keyword>
<proteinExistence type="predicted"/>
<dbReference type="PANTHER" id="PTHR36974:SF1">
    <property type="entry name" value="DOXX FAMILY MEMBRANE PROTEIN"/>
    <property type="match status" value="1"/>
</dbReference>
<accession>A0A543I663</accession>
<name>A0A543I663_9MICO</name>
<feature type="transmembrane region" description="Helical" evidence="1">
    <location>
        <begin position="93"/>
        <end position="110"/>
    </location>
</feature>
<organism evidence="2 3">
    <name type="scientific">Klugiella xanthotipulae</name>
    <dbReference type="NCBI Taxonomy" id="244735"/>
    <lineage>
        <taxon>Bacteria</taxon>
        <taxon>Bacillati</taxon>
        <taxon>Actinomycetota</taxon>
        <taxon>Actinomycetes</taxon>
        <taxon>Micrococcales</taxon>
        <taxon>Microbacteriaceae</taxon>
        <taxon>Klugiella</taxon>
    </lineage>
</organism>
<dbReference type="EMBL" id="VFPN01000001">
    <property type="protein sequence ID" value="TQM66096.1"/>
    <property type="molecule type" value="Genomic_DNA"/>
</dbReference>
<dbReference type="PANTHER" id="PTHR36974">
    <property type="entry name" value="MEMBRANE PROTEIN-RELATED"/>
    <property type="match status" value="1"/>
</dbReference>
<feature type="transmembrane region" description="Helical" evidence="1">
    <location>
        <begin position="69"/>
        <end position="86"/>
    </location>
</feature>
<sequence length="158" mass="16774">MAPLVILVAVFLGALLVTSLRGTNSRSKILLSLRASIAATFFVTGTSHFIGMTAEMIEMVPNWLPAPDLIVFTTGILEILAAMAMFSRRVAPWAGLGLTALLIAMFPANINLALTEADLPWSQTLAPRTAIQVIFLAATSCLAIVGFKRASASSTRRG</sequence>
<evidence type="ECO:0000313" key="3">
    <source>
        <dbReference type="Proteomes" id="UP000318331"/>
    </source>
</evidence>
<feature type="transmembrane region" description="Helical" evidence="1">
    <location>
        <begin position="130"/>
        <end position="147"/>
    </location>
</feature>